<evidence type="ECO:0000256" key="2">
    <source>
        <dbReference type="SAM" id="SignalP"/>
    </source>
</evidence>
<dbReference type="AlphaFoldDB" id="W9R948"/>
<proteinExistence type="predicted"/>
<dbReference type="Proteomes" id="UP000030645">
    <property type="component" value="Unassembled WGS sequence"/>
</dbReference>
<keyword evidence="2" id="KW-0732">Signal</keyword>
<protein>
    <submittedName>
        <fullName evidence="3">Uncharacterized protein</fullName>
    </submittedName>
</protein>
<feature type="chain" id="PRO_5004932434" evidence="2">
    <location>
        <begin position="23"/>
        <end position="63"/>
    </location>
</feature>
<reference evidence="4" key="1">
    <citation type="submission" date="2013-01" db="EMBL/GenBank/DDBJ databases">
        <title>Draft Genome Sequence of a Mulberry Tree, Morus notabilis C.K. Schneid.</title>
        <authorList>
            <person name="He N."/>
            <person name="Zhao S."/>
        </authorList>
    </citation>
    <scope>NUCLEOTIDE SEQUENCE</scope>
</reference>
<feature type="region of interest" description="Disordered" evidence="1">
    <location>
        <begin position="40"/>
        <end position="63"/>
    </location>
</feature>
<organism evidence="3 4">
    <name type="scientific">Morus notabilis</name>
    <dbReference type="NCBI Taxonomy" id="981085"/>
    <lineage>
        <taxon>Eukaryota</taxon>
        <taxon>Viridiplantae</taxon>
        <taxon>Streptophyta</taxon>
        <taxon>Embryophyta</taxon>
        <taxon>Tracheophyta</taxon>
        <taxon>Spermatophyta</taxon>
        <taxon>Magnoliopsida</taxon>
        <taxon>eudicotyledons</taxon>
        <taxon>Gunneridae</taxon>
        <taxon>Pentapetalae</taxon>
        <taxon>rosids</taxon>
        <taxon>fabids</taxon>
        <taxon>Rosales</taxon>
        <taxon>Moraceae</taxon>
        <taxon>Moreae</taxon>
        <taxon>Morus</taxon>
    </lineage>
</organism>
<evidence type="ECO:0000313" key="3">
    <source>
        <dbReference type="EMBL" id="EXB76916.1"/>
    </source>
</evidence>
<evidence type="ECO:0000256" key="1">
    <source>
        <dbReference type="SAM" id="MobiDB-lite"/>
    </source>
</evidence>
<dbReference type="EMBL" id="KE344738">
    <property type="protein sequence ID" value="EXB76916.1"/>
    <property type="molecule type" value="Genomic_DNA"/>
</dbReference>
<name>W9R948_9ROSA</name>
<gene>
    <name evidence="3" type="ORF">L484_017917</name>
</gene>
<sequence>MTSSSSSSPLIIWLTLSASSRGTVVYSSISLNKGSPFIEEERLSSSSVEEESGLTTDVEDGPF</sequence>
<feature type="signal peptide" evidence="2">
    <location>
        <begin position="1"/>
        <end position="22"/>
    </location>
</feature>
<accession>W9R948</accession>
<feature type="compositionally biased region" description="Acidic residues" evidence="1">
    <location>
        <begin position="48"/>
        <end position="63"/>
    </location>
</feature>
<keyword evidence="4" id="KW-1185">Reference proteome</keyword>
<evidence type="ECO:0000313" key="4">
    <source>
        <dbReference type="Proteomes" id="UP000030645"/>
    </source>
</evidence>